<proteinExistence type="predicted"/>
<dbReference type="PANTHER" id="PTHR30055:SF223">
    <property type="entry name" value="HTH-TYPE TRANSCRIPTIONAL REGULATOR UIDR"/>
    <property type="match status" value="1"/>
</dbReference>
<dbReference type="InterPro" id="IPR023772">
    <property type="entry name" value="DNA-bd_HTH_TetR-type_CS"/>
</dbReference>
<sequence length="206" mass="22970">MPPVPRATLRRTPRQQRSREMVERIIDAGQAVLIAHGYEGASTNRIAAAARISPGSLYQYFPNKDAVIGAAIDRYNSEVSGRVRAQVLQCMTEPPEIALRQSVSALLDALGDKPELLRAVVEQTPRLSVGHTVVNFEDQIAELTRAALTLRGYRPPQDTNIAAAAWMLVRTVEHLTVRYILDRPDIPRDAFLTNLTRMVLNYFRGP</sequence>
<dbReference type="SUPFAM" id="SSF46689">
    <property type="entry name" value="Homeodomain-like"/>
    <property type="match status" value="1"/>
</dbReference>
<evidence type="ECO:0000313" key="4">
    <source>
        <dbReference type="EMBL" id="MFI1462157.1"/>
    </source>
</evidence>
<feature type="DNA-binding region" description="H-T-H motif" evidence="2">
    <location>
        <begin position="42"/>
        <end position="61"/>
    </location>
</feature>
<evidence type="ECO:0000256" key="1">
    <source>
        <dbReference type="ARBA" id="ARBA00023125"/>
    </source>
</evidence>
<keyword evidence="1 2" id="KW-0238">DNA-binding</keyword>
<dbReference type="RefSeq" id="WP_051158364.1">
    <property type="nucleotide sequence ID" value="NZ_JBIRUQ010000003.1"/>
</dbReference>
<dbReference type="InterPro" id="IPR009057">
    <property type="entry name" value="Homeodomain-like_sf"/>
</dbReference>
<gene>
    <name evidence="4" type="ORF">ACH4WX_15700</name>
</gene>
<comment type="caution">
    <text evidence="4">The sequence shown here is derived from an EMBL/GenBank/DDBJ whole genome shotgun (WGS) entry which is preliminary data.</text>
</comment>
<dbReference type="PANTHER" id="PTHR30055">
    <property type="entry name" value="HTH-TYPE TRANSCRIPTIONAL REGULATOR RUTR"/>
    <property type="match status" value="1"/>
</dbReference>
<dbReference type="PROSITE" id="PS50977">
    <property type="entry name" value="HTH_TETR_2"/>
    <property type="match status" value="1"/>
</dbReference>
<dbReference type="GeneID" id="93508959"/>
<dbReference type="EMBL" id="JBIRUQ010000003">
    <property type="protein sequence ID" value="MFI1462157.1"/>
    <property type="molecule type" value="Genomic_DNA"/>
</dbReference>
<name>A0ABW7TPN5_9NOCA</name>
<feature type="domain" description="HTH tetR-type" evidence="3">
    <location>
        <begin position="19"/>
        <end position="79"/>
    </location>
</feature>
<protein>
    <submittedName>
        <fullName evidence="4">TetR/AcrR family transcriptional regulator</fullName>
    </submittedName>
</protein>
<accession>A0ABW7TPN5</accession>
<dbReference type="PROSITE" id="PS01081">
    <property type="entry name" value="HTH_TETR_1"/>
    <property type="match status" value="1"/>
</dbReference>
<organism evidence="4 5">
    <name type="scientific">Nocardia carnea</name>
    <dbReference type="NCBI Taxonomy" id="37328"/>
    <lineage>
        <taxon>Bacteria</taxon>
        <taxon>Bacillati</taxon>
        <taxon>Actinomycetota</taxon>
        <taxon>Actinomycetes</taxon>
        <taxon>Mycobacteriales</taxon>
        <taxon>Nocardiaceae</taxon>
        <taxon>Nocardia</taxon>
    </lineage>
</organism>
<dbReference type="Pfam" id="PF00440">
    <property type="entry name" value="TetR_N"/>
    <property type="match status" value="1"/>
</dbReference>
<dbReference type="Proteomes" id="UP001611263">
    <property type="component" value="Unassembled WGS sequence"/>
</dbReference>
<reference evidence="4 5" key="1">
    <citation type="submission" date="2024-10" db="EMBL/GenBank/DDBJ databases">
        <title>The Natural Products Discovery Center: Release of the First 8490 Sequenced Strains for Exploring Actinobacteria Biosynthetic Diversity.</title>
        <authorList>
            <person name="Kalkreuter E."/>
            <person name="Kautsar S.A."/>
            <person name="Yang D."/>
            <person name="Bader C.D."/>
            <person name="Teijaro C.N."/>
            <person name="Fluegel L."/>
            <person name="Davis C.M."/>
            <person name="Simpson J.R."/>
            <person name="Lauterbach L."/>
            <person name="Steele A.D."/>
            <person name="Gui C."/>
            <person name="Meng S."/>
            <person name="Li G."/>
            <person name="Viehrig K."/>
            <person name="Ye F."/>
            <person name="Su P."/>
            <person name="Kiefer A.F."/>
            <person name="Nichols A."/>
            <person name="Cepeda A.J."/>
            <person name="Yan W."/>
            <person name="Fan B."/>
            <person name="Jiang Y."/>
            <person name="Adhikari A."/>
            <person name="Zheng C.-J."/>
            <person name="Schuster L."/>
            <person name="Cowan T.M."/>
            <person name="Smanski M.J."/>
            <person name="Chevrette M.G."/>
            <person name="De Carvalho L.P.S."/>
            <person name="Shen B."/>
        </authorList>
    </citation>
    <scope>NUCLEOTIDE SEQUENCE [LARGE SCALE GENOMIC DNA]</scope>
    <source>
        <strain evidence="4 5">NPDC020568</strain>
    </source>
</reference>
<dbReference type="PRINTS" id="PR00455">
    <property type="entry name" value="HTHTETR"/>
</dbReference>
<dbReference type="Gene3D" id="1.10.357.10">
    <property type="entry name" value="Tetracycline Repressor, domain 2"/>
    <property type="match status" value="1"/>
</dbReference>
<dbReference type="Pfam" id="PF17918">
    <property type="entry name" value="TetR_C_15"/>
    <property type="match status" value="1"/>
</dbReference>
<evidence type="ECO:0000313" key="5">
    <source>
        <dbReference type="Proteomes" id="UP001611263"/>
    </source>
</evidence>
<keyword evidence="5" id="KW-1185">Reference proteome</keyword>
<dbReference type="InterPro" id="IPR041669">
    <property type="entry name" value="TetR_C_15"/>
</dbReference>
<evidence type="ECO:0000256" key="2">
    <source>
        <dbReference type="PROSITE-ProRule" id="PRU00335"/>
    </source>
</evidence>
<dbReference type="InterPro" id="IPR001647">
    <property type="entry name" value="HTH_TetR"/>
</dbReference>
<evidence type="ECO:0000259" key="3">
    <source>
        <dbReference type="PROSITE" id="PS50977"/>
    </source>
</evidence>
<dbReference type="InterPro" id="IPR050109">
    <property type="entry name" value="HTH-type_TetR-like_transc_reg"/>
</dbReference>